<name>H5SEP5_9BACT</name>
<protein>
    <recommendedName>
        <fullName evidence="3">ABC-2 type transport system permease protein</fullName>
    </recommendedName>
</protein>
<dbReference type="AlphaFoldDB" id="H5SEP5"/>
<feature type="transmembrane region" description="Helical" evidence="1">
    <location>
        <begin position="425"/>
        <end position="446"/>
    </location>
</feature>
<keyword evidence="1" id="KW-1133">Transmembrane helix</keyword>
<feature type="transmembrane region" description="Helical" evidence="1">
    <location>
        <begin position="518"/>
        <end position="537"/>
    </location>
</feature>
<sequence>MSRWLLTLAERAARRVGIDPHQYWHLLRISLVLDFRRQSAVSSGQSTQSALLMTCLVFGIFSLVLALFTFRTLNTFLYSFMFLAYSMVMVAFIVLSEFGATIISPDDYEILGHRPIASRTYFAVKLSNLLFYVLVIGSALNIFPGLLGAFSESADRLFPFIYFPVALVACLFSAMVVVLLYGALLRVVNYERFKDVLVYIQVVFSFFAFFGYQVLLRMMPYLEQGQPSGGHRVLLIAPPGWFAGLVQLGLGQWARDYALWAGWGVLMTGLLVGAGLRSFSLEYSFHLARLRTATAERRRSRSPSGARIARALERVLVRSSEERAAFFFVRQMLRRNRTLKLRLYPALGFPIAFLVLGIMEKSMGDPFLPSKRFPSVALFMVLVGPLLILNFQALLPYSEEHAAGWLFRVAPVRDLTRVFAGVRKAFLISILLPLFLLMGLLLSWFWTPAHAFCHAAIGFILSYLFLGVALLFYRGGFPFSQEPAKMTQTQQMTLAFLSMPLFGALFFLMYVLYRHPGWLAAAAIVLLLLGWGLNRAADRKAARVTRRQLEETLFTEIE</sequence>
<feature type="transmembrane region" description="Helical" evidence="1">
    <location>
        <begin position="76"/>
        <end position="95"/>
    </location>
</feature>
<feature type="transmembrane region" description="Helical" evidence="1">
    <location>
        <begin position="494"/>
        <end position="512"/>
    </location>
</feature>
<feature type="transmembrane region" description="Helical" evidence="1">
    <location>
        <begin position="341"/>
        <end position="359"/>
    </location>
</feature>
<feature type="transmembrane region" description="Helical" evidence="1">
    <location>
        <begin position="161"/>
        <end position="184"/>
    </location>
</feature>
<feature type="transmembrane region" description="Helical" evidence="1">
    <location>
        <begin position="129"/>
        <end position="149"/>
    </location>
</feature>
<reference evidence="2" key="2">
    <citation type="journal article" date="2012" name="PLoS ONE">
        <title>A Deeply Branching Thermophilic Bacterium with an Ancient Acetyl-CoA Pathway Dominates a Subsurface Ecosystem.</title>
        <authorList>
            <person name="Takami H."/>
            <person name="Noguchi H."/>
            <person name="Takaki Y."/>
            <person name="Uchiyama I."/>
            <person name="Toyoda A."/>
            <person name="Nishi S."/>
            <person name="Chee G.-J."/>
            <person name="Arai W."/>
            <person name="Nunoura T."/>
            <person name="Itoh T."/>
            <person name="Hattori M."/>
            <person name="Takai K."/>
        </authorList>
    </citation>
    <scope>NUCLEOTIDE SEQUENCE</scope>
</reference>
<feature type="transmembrane region" description="Helical" evidence="1">
    <location>
        <begin position="50"/>
        <end position="70"/>
    </location>
</feature>
<keyword evidence="1" id="KW-0472">Membrane</keyword>
<dbReference type="EMBL" id="AP011695">
    <property type="protein sequence ID" value="BAL54631.1"/>
    <property type="molecule type" value="Genomic_DNA"/>
</dbReference>
<gene>
    <name evidence="2" type="ORF">HGMM_F17D01C18</name>
</gene>
<evidence type="ECO:0008006" key="3">
    <source>
        <dbReference type="Google" id="ProtNLM"/>
    </source>
</evidence>
<evidence type="ECO:0000313" key="2">
    <source>
        <dbReference type="EMBL" id="BAL54631.1"/>
    </source>
</evidence>
<proteinExistence type="predicted"/>
<accession>H5SEP5</accession>
<feature type="transmembrane region" description="Helical" evidence="1">
    <location>
        <begin position="452"/>
        <end position="473"/>
    </location>
</feature>
<reference evidence="2" key="1">
    <citation type="journal article" date="2005" name="Environ. Microbiol.">
        <title>Genetic and functional properties of uncultivated thermophilic crenarchaeotes from a subsurface gold mine as revealed by analysis of genome fragments.</title>
        <authorList>
            <person name="Nunoura T."/>
            <person name="Hirayama H."/>
            <person name="Takami H."/>
            <person name="Oida H."/>
            <person name="Nishi S."/>
            <person name="Shimamura S."/>
            <person name="Suzuki Y."/>
            <person name="Inagaki F."/>
            <person name="Takai K."/>
            <person name="Nealson K.H."/>
            <person name="Horikoshi K."/>
        </authorList>
    </citation>
    <scope>NUCLEOTIDE SEQUENCE</scope>
</reference>
<feature type="transmembrane region" description="Helical" evidence="1">
    <location>
        <begin position="379"/>
        <end position="398"/>
    </location>
</feature>
<organism evidence="2">
    <name type="scientific">uncultured Acidobacteriota bacterium</name>
    <dbReference type="NCBI Taxonomy" id="171953"/>
    <lineage>
        <taxon>Bacteria</taxon>
        <taxon>Pseudomonadati</taxon>
        <taxon>Acidobacteriota</taxon>
        <taxon>environmental samples</taxon>
    </lineage>
</organism>
<keyword evidence="1" id="KW-0812">Transmembrane</keyword>
<feature type="transmembrane region" description="Helical" evidence="1">
    <location>
        <begin position="257"/>
        <end position="276"/>
    </location>
</feature>
<feature type="transmembrane region" description="Helical" evidence="1">
    <location>
        <begin position="196"/>
        <end position="215"/>
    </location>
</feature>
<evidence type="ECO:0000256" key="1">
    <source>
        <dbReference type="SAM" id="Phobius"/>
    </source>
</evidence>